<dbReference type="InterPro" id="IPR050219">
    <property type="entry name" value="DnaG_primase"/>
</dbReference>
<keyword evidence="10 12" id="KW-0238">DNA-binding</keyword>
<dbReference type="PANTHER" id="PTHR30313:SF2">
    <property type="entry name" value="DNA PRIMASE"/>
    <property type="match status" value="1"/>
</dbReference>
<comment type="catalytic activity">
    <reaction evidence="12">
        <text>ssDNA + n NTP = ssDNA/pppN(pN)n-1 hybrid + (n-1) diphosphate.</text>
        <dbReference type="EC" id="2.7.7.101"/>
    </reaction>
</comment>
<evidence type="ECO:0000256" key="7">
    <source>
        <dbReference type="ARBA" id="ARBA00022771"/>
    </source>
</evidence>
<comment type="subunit">
    <text evidence="12">Monomer. Interacts with DnaB.</text>
</comment>
<evidence type="ECO:0000256" key="5">
    <source>
        <dbReference type="ARBA" id="ARBA00022705"/>
    </source>
</evidence>
<dbReference type="InterPro" id="IPR036977">
    <property type="entry name" value="DNA_primase_Znf_CHC2"/>
</dbReference>
<dbReference type="eggNOG" id="COG0358">
    <property type="taxonomic scope" value="Bacteria"/>
</dbReference>
<evidence type="ECO:0000259" key="15">
    <source>
        <dbReference type="PROSITE" id="PS50880"/>
    </source>
</evidence>
<comment type="cofactor">
    <cofactor evidence="12 13 14">
        <name>Zn(2+)</name>
        <dbReference type="ChEBI" id="CHEBI:29105"/>
    </cofactor>
    <text evidence="12 13 14">Binds 1 zinc ion per monomer.</text>
</comment>
<dbReference type="InterPro" id="IPR019475">
    <property type="entry name" value="DNA_primase_DnaB-bd"/>
</dbReference>
<evidence type="ECO:0000256" key="12">
    <source>
        <dbReference type="HAMAP-Rule" id="MF_00974"/>
    </source>
</evidence>
<keyword evidence="2 12" id="KW-0639">Primosome</keyword>
<keyword evidence="8 12" id="KW-0862">Zinc</keyword>
<dbReference type="Proteomes" id="UP000001505">
    <property type="component" value="Chromosome"/>
</dbReference>
<proteinExistence type="inferred from homology"/>
<protein>
    <recommendedName>
        <fullName evidence="12 13">DNA primase</fullName>
        <ecNumber evidence="12">2.7.7.101</ecNumber>
    </recommendedName>
</protein>
<comment type="function">
    <text evidence="12 13">RNA polymerase that catalyzes the synthesis of short RNA molecules used as primers for DNA polymerase during DNA replication.</text>
</comment>
<keyword evidence="7 12" id="KW-0863">Zinc-finger</keyword>
<keyword evidence="1 12" id="KW-0240">DNA-directed RNA polymerase</keyword>
<dbReference type="InterPro" id="IPR002694">
    <property type="entry name" value="Znf_CHC2"/>
</dbReference>
<evidence type="ECO:0000256" key="9">
    <source>
        <dbReference type="ARBA" id="ARBA00022842"/>
    </source>
</evidence>
<dbReference type="GO" id="GO:0003677">
    <property type="term" value="F:DNA binding"/>
    <property type="evidence" value="ECO:0007669"/>
    <property type="project" value="UniProtKB-KW"/>
</dbReference>
<dbReference type="Pfam" id="PF08275">
    <property type="entry name" value="DNAG_N"/>
    <property type="match status" value="1"/>
</dbReference>
<evidence type="ECO:0000256" key="14">
    <source>
        <dbReference type="PIRSR" id="PIRSR002811-1"/>
    </source>
</evidence>
<dbReference type="GO" id="GO:0000428">
    <property type="term" value="C:DNA-directed RNA polymerase complex"/>
    <property type="evidence" value="ECO:0007669"/>
    <property type="project" value="UniProtKB-KW"/>
</dbReference>
<keyword evidence="6 12" id="KW-0479">Metal-binding</keyword>
<evidence type="ECO:0000256" key="4">
    <source>
        <dbReference type="ARBA" id="ARBA00022695"/>
    </source>
</evidence>
<dbReference type="FunFam" id="3.90.580.10:FF:000001">
    <property type="entry name" value="DNA primase"/>
    <property type="match status" value="1"/>
</dbReference>
<dbReference type="SMART" id="SM00400">
    <property type="entry name" value="ZnF_CHCC"/>
    <property type="match status" value="1"/>
</dbReference>
<keyword evidence="9" id="KW-0460">Magnesium</keyword>
<dbReference type="AlphaFoldDB" id="D6YVI0"/>
<dbReference type="SUPFAM" id="SSF56731">
    <property type="entry name" value="DNA primase core"/>
    <property type="match status" value="1"/>
</dbReference>
<dbReference type="InterPro" id="IPR016136">
    <property type="entry name" value="DNA_helicase_N/primase_C"/>
</dbReference>
<gene>
    <name evidence="12 16" type="primary">dnaG</name>
    <name evidence="16" type="ordered locus">wcw_0774</name>
</gene>
<dbReference type="GO" id="GO:0008270">
    <property type="term" value="F:zinc ion binding"/>
    <property type="evidence" value="ECO:0007669"/>
    <property type="project" value="UniProtKB-UniRule"/>
</dbReference>
<dbReference type="Pfam" id="PF01807">
    <property type="entry name" value="Zn_ribbon_DnaG"/>
    <property type="match status" value="1"/>
</dbReference>
<keyword evidence="3 12" id="KW-0808">Transferase</keyword>
<evidence type="ECO:0000256" key="1">
    <source>
        <dbReference type="ARBA" id="ARBA00022478"/>
    </source>
</evidence>
<evidence type="ECO:0000256" key="3">
    <source>
        <dbReference type="ARBA" id="ARBA00022679"/>
    </source>
</evidence>
<dbReference type="KEGG" id="wch:wcw_0774"/>
<keyword evidence="11 12" id="KW-0804">Transcription</keyword>
<name>D6YVI0_WADCW</name>
<dbReference type="Pfam" id="PF10410">
    <property type="entry name" value="DnaB_bind"/>
    <property type="match status" value="1"/>
</dbReference>
<keyword evidence="17" id="KW-1185">Reference proteome</keyword>
<dbReference type="EC" id="2.7.7.101" evidence="12"/>
<organism evidence="16 17">
    <name type="scientific">Waddlia chondrophila (strain ATCC VR-1470 / WSU 86-1044)</name>
    <dbReference type="NCBI Taxonomy" id="716544"/>
    <lineage>
        <taxon>Bacteria</taxon>
        <taxon>Pseudomonadati</taxon>
        <taxon>Chlamydiota</taxon>
        <taxon>Chlamydiia</taxon>
        <taxon>Parachlamydiales</taxon>
        <taxon>Waddliaceae</taxon>
        <taxon>Waddlia</taxon>
    </lineage>
</organism>
<dbReference type="PANTHER" id="PTHR30313">
    <property type="entry name" value="DNA PRIMASE"/>
    <property type="match status" value="1"/>
</dbReference>
<dbReference type="SMART" id="SM00493">
    <property type="entry name" value="TOPRIM"/>
    <property type="match status" value="1"/>
</dbReference>
<comment type="similarity">
    <text evidence="12 13">Belongs to the DnaG primase family.</text>
</comment>
<dbReference type="InterPro" id="IPR006295">
    <property type="entry name" value="DNA_primase_DnaG"/>
</dbReference>
<dbReference type="GO" id="GO:1990077">
    <property type="term" value="C:primosome complex"/>
    <property type="evidence" value="ECO:0007669"/>
    <property type="project" value="UniProtKB-KW"/>
</dbReference>
<dbReference type="OrthoDB" id="9803773at2"/>
<dbReference type="InterPro" id="IPR013264">
    <property type="entry name" value="DNAG_N"/>
</dbReference>
<dbReference type="HOGENOM" id="CLU_013501_3_3_0"/>
<evidence type="ECO:0000256" key="13">
    <source>
        <dbReference type="PIRNR" id="PIRNR002811"/>
    </source>
</evidence>
<dbReference type="RefSeq" id="WP_013181859.1">
    <property type="nucleotide sequence ID" value="NC_014225.1"/>
</dbReference>
<evidence type="ECO:0000256" key="6">
    <source>
        <dbReference type="ARBA" id="ARBA00022723"/>
    </source>
</evidence>
<dbReference type="Gene3D" id="3.40.1360.10">
    <property type="match status" value="1"/>
</dbReference>
<dbReference type="Pfam" id="PF13155">
    <property type="entry name" value="Toprim_2"/>
    <property type="match status" value="1"/>
</dbReference>
<evidence type="ECO:0000256" key="2">
    <source>
        <dbReference type="ARBA" id="ARBA00022515"/>
    </source>
</evidence>
<dbReference type="Gene3D" id="3.90.580.10">
    <property type="entry name" value="Zinc finger, CHC2-type domain"/>
    <property type="match status" value="1"/>
</dbReference>
<dbReference type="STRING" id="716544.wcw_0774"/>
<dbReference type="GO" id="GO:0003899">
    <property type="term" value="F:DNA-directed RNA polymerase activity"/>
    <property type="evidence" value="ECO:0007669"/>
    <property type="project" value="UniProtKB-UniRule"/>
</dbReference>
<dbReference type="NCBIfam" id="TIGR01391">
    <property type="entry name" value="dnaG"/>
    <property type="match status" value="1"/>
</dbReference>
<dbReference type="Gene3D" id="1.10.860.10">
    <property type="entry name" value="DNAb Helicase, Chain A"/>
    <property type="match status" value="1"/>
</dbReference>
<keyword evidence="4 12" id="KW-0548">Nucleotidyltransferase</keyword>
<sequence length="595" mass="67829">MRLFTQESLERLRSRVDLIDVLSSHMELKRSGSAYKGLCPFHDEKTPSFIVQKGERHYHCFGCGEHGDAIKFLMTYLNLGFQESVESLAERFHVHLDCVEAKDQYTGPSKAAMKEAMEIASCFFHFILLHTPEGHEALHYLYSRGVCLEFIKQFRLGLAPKVSGMLHKVLHEKKIGDDVMRGCGLLTRSDSGKTREFFSDRITFPIYHPSGSVIGFSARKYREETFGGKYVNTPETPLFKKSRVLFGLNHCRRRIVKERRVIIVEGQIDALRLIYEGFNFVVAAQGTAFGIEHAAELAGMGVNLIYLAFDSDDAGREAAAKVGDLFQMRGIEVRIVSLPGGTDPDTFLMEKGPEAFQKLMEKGQGYLEFLVGHLSRGIAIDTPAGKNHLVKHVSEQLRKWEDPVMVHESLRKLARLLQVPEEYLGVGQEYLPNTLIRKSASVGFEEVDPEKILELDFLRWLIVVGSQEFVEIAQFNLHPGDLRHEGCRRLYQTYLTSLHNHLPSDLLSLIQTEEDQELVAELMSRKVNREKGKEQFAQSIQRILDRNWMEKREEIRRRIHSGQLSDEEALSLLKTFDELKRSKPEVNHGTASPVL</sequence>
<feature type="domain" description="Toprim" evidence="15">
    <location>
        <begin position="259"/>
        <end position="341"/>
    </location>
</feature>
<comment type="domain">
    <text evidence="12">Contains an N-terminal zinc-binding domain, a central core domain that contains the primase activity, and a C-terminal DnaB-binding domain.</text>
</comment>
<evidence type="ECO:0000256" key="10">
    <source>
        <dbReference type="ARBA" id="ARBA00023125"/>
    </source>
</evidence>
<dbReference type="CDD" id="cd03364">
    <property type="entry name" value="TOPRIM_DnaG_primases"/>
    <property type="match status" value="1"/>
</dbReference>
<dbReference type="InterPro" id="IPR037068">
    <property type="entry name" value="DNA_primase_core_N_sf"/>
</dbReference>
<evidence type="ECO:0000313" key="16">
    <source>
        <dbReference type="EMBL" id="ADI38141.1"/>
    </source>
</evidence>
<dbReference type="GO" id="GO:0005737">
    <property type="term" value="C:cytoplasm"/>
    <property type="evidence" value="ECO:0007669"/>
    <property type="project" value="TreeGrafter"/>
</dbReference>
<feature type="zinc finger region" description="CHC2-type" evidence="12 14">
    <location>
        <begin position="39"/>
        <end position="63"/>
    </location>
</feature>
<dbReference type="Gene3D" id="3.90.980.10">
    <property type="entry name" value="DNA primase, catalytic core, N-terminal domain"/>
    <property type="match status" value="1"/>
</dbReference>
<dbReference type="PROSITE" id="PS50880">
    <property type="entry name" value="TOPRIM"/>
    <property type="match status" value="1"/>
</dbReference>
<dbReference type="InterPro" id="IPR030846">
    <property type="entry name" value="DnaG_bac"/>
</dbReference>
<dbReference type="HAMAP" id="MF_00974">
    <property type="entry name" value="DNA_primase_DnaG"/>
    <property type="match status" value="1"/>
</dbReference>
<evidence type="ECO:0000313" key="17">
    <source>
        <dbReference type="Proteomes" id="UP000001505"/>
    </source>
</evidence>
<dbReference type="InterPro" id="IPR006171">
    <property type="entry name" value="TOPRIM_dom"/>
</dbReference>
<reference evidence="16 17" key="1">
    <citation type="journal article" date="2010" name="PLoS ONE">
        <title>The Waddlia genome: a window into chlamydial biology.</title>
        <authorList>
            <person name="Bertelli C."/>
            <person name="Collyn F."/>
            <person name="Croxatto A."/>
            <person name="Ruckert C."/>
            <person name="Polkinghorne A."/>
            <person name="Kebbi-Beghdadi C."/>
            <person name="Goesmann A."/>
            <person name="Vaughan L."/>
            <person name="Greub G."/>
        </authorList>
    </citation>
    <scope>NUCLEOTIDE SEQUENCE [LARGE SCALE GENOMIC DNA]</scope>
    <source>
        <strain evidence="17">ATCC VR-1470 / WSU 86-1044</strain>
    </source>
</reference>
<dbReference type="InterPro" id="IPR034151">
    <property type="entry name" value="TOPRIM_DnaG_bac"/>
</dbReference>
<keyword evidence="5 12" id="KW-0235">DNA replication</keyword>
<dbReference type="PIRSF" id="PIRSF002811">
    <property type="entry name" value="DnaG"/>
    <property type="match status" value="1"/>
</dbReference>
<evidence type="ECO:0000256" key="8">
    <source>
        <dbReference type="ARBA" id="ARBA00022833"/>
    </source>
</evidence>
<dbReference type="GO" id="GO:0006269">
    <property type="term" value="P:DNA replication, synthesis of primer"/>
    <property type="evidence" value="ECO:0007669"/>
    <property type="project" value="UniProtKB-UniRule"/>
</dbReference>
<evidence type="ECO:0000256" key="11">
    <source>
        <dbReference type="ARBA" id="ARBA00023163"/>
    </source>
</evidence>
<accession>D6YVI0</accession>
<dbReference type="SUPFAM" id="SSF57783">
    <property type="entry name" value="Zinc beta-ribbon"/>
    <property type="match status" value="1"/>
</dbReference>
<dbReference type="EMBL" id="CP001928">
    <property type="protein sequence ID" value="ADI38141.1"/>
    <property type="molecule type" value="Genomic_DNA"/>
</dbReference>